<dbReference type="Gene3D" id="3.40.1090.10">
    <property type="entry name" value="Cytosolic phospholipase A2 catalytic domain"/>
    <property type="match status" value="1"/>
</dbReference>
<keyword evidence="1 2" id="KW-0443">Lipid metabolism</keyword>
<feature type="active site" description="Nucleophile" evidence="2">
    <location>
        <position position="48"/>
    </location>
</feature>
<feature type="compositionally biased region" description="Polar residues" evidence="3">
    <location>
        <begin position="420"/>
        <end position="457"/>
    </location>
</feature>
<feature type="region of interest" description="Disordered" evidence="3">
    <location>
        <begin position="412"/>
        <end position="469"/>
    </location>
</feature>
<dbReference type="PANTHER" id="PTHR12406">
    <property type="entry name" value="CALCIUM-INDEPENDENT PHOSPHOLIPASE A2 IPLA2 -RELATED"/>
    <property type="match status" value="1"/>
</dbReference>
<dbReference type="SUPFAM" id="SSF52151">
    <property type="entry name" value="FabD/lysophospholipase-like"/>
    <property type="match status" value="1"/>
</dbReference>
<dbReference type="GO" id="GO:0055088">
    <property type="term" value="P:lipid homeostasis"/>
    <property type="evidence" value="ECO:0007669"/>
    <property type="project" value="TreeGrafter"/>
</dbReference>
<proteinExistence type="predicted"/>
<comment type="caution">
    <text evidence="2">Lacks conserved residue(s) required for the propagation of feature annotation.</text>
</comment>
<organism evidence="5 6">
    <name type="scientific">Meloidogyne javanica</name>
    <name type="common">Root-knot nematode worm</name>
    <dbReference type="NCBI Taxonomy" id="6303"/>
    <lineage>
        <taxon>Eukaryota</taxon>
        <taxon>Metazoa</taxon>
        <taxon>Ecdysozoa</taxon>
        <taxon>Nematoda</taxon>
        <taxon>Chromadorea</taxon>
        <taxon>Rhabditida</taxon>
        <taxon>Tylenchina</taxon>
        <taxon>Tylenchomorpha</taxon>
        <taxon>Tylenchoidea</taxon>
        <taxon>Meloidogynidae</taxon>
        <taxon>Meloidogyninae</taxon>
        <taxon>Meloidogyne</taxon>
        <taxon>Meloidogyne incognita group</taxon>
    </lineage>
</organism>
<dbReference type="GO" id="GO:0004806">
    <property type="term" value="F:triacylglycerol lipase activity"/>
    <property type="evidence" value="ECO:0007669"/>
    <property type="project" value="TreeGrafter"/>
</dbReference>
<dbReference type="AlphaFoldDB" id="A0A915MYE7"/>
<feature type="domain" description="PNPLA" evidence="4">
    <location>
        <begin position="13"/>
        <end position="161"/>
    </location>
</feature>
<dbReference type="PROSITE" id="PS51635">
    <property type="entry name" value="PNPLA"/>
    <property type="match status" value="1"/>
</dbReference>
<evidence type="ECO:0000256" key="3">
    <source>
        <dbReference type="SAM" id="MobiDB-lite"/>
    </source>
</evidence>
<keyword evidence="2" id="KW-0442">Lipid degradation</keyword>
<feature type="active site" description="Proton acceptor" evidence="2">
    <location>
        <position position="148"/>
    </location>
</feature>
<dbReference type="GO" id="GO:0005811">
    <property type="term" value="C:lipid droplet"/>
    <property type="evidence" value="ECO:0007669"/>
    <property type="project" value="TreeGrafter"/>
</dbReference>
<keyword evidence="2" id="KW-0378">Hydrolase</keyword>
<evidence type="ECO:0000256" key="2">
    <source>
        <dbReference type="PROSITE-ProRule" id="PRU01161"/>
    </source>
</evidence>
<dbReference type="GO" id="GO:0005737">
    <property type="term" value="C:cytoplasm"/>
    <property type="evidence" value="ECO:0007669"/>
    <property type="project" value="TreeGrafter"/>
</dbReference>
<dbReference type="InterPro" id="IPR002641">
    <property type="entry name" value="PNPLA_dom"/>
</dbReference>
<dbReference type="Proteomes" id="UP000887561">
    <property type="component" value="Unplaced"/>
</dbReference>
<dbReference type="Pfam" id="PF01734">
    <property type="entry name" value="Patatin"/>
    <property type="match status" value="1"/>
</dbReference>
<protein>
    <submittedName>
        <fullName evidence="6">PNPLA domain-containing protein</fullName>
    </submittedName>
</protein>
<feature type="short sequence motif" description="DGA/G" evidence="2">
    <location>
        <begin position="148"/>
        <end position="150"/>
    </location>
</feature>
<evidence type="ECO:0000313" key="6">
    <source>
        <dbReference type="WBParaSite" id="scaffold54_cov186.g104"/>
    </source>
</evidence>
<evidence type="ECO:0000256" key="1">
    <source>
        <dbReference type="ARBA" id="ARBA00023098"/>
    </source>
</evidence>
<dbReference type="GO" id="GO:0016020">
    <property type="term" value="C:membrane"/>
    <property type="evidence" value="ECO:0007669"/>
    <property type="project" value="TreeGrafter"/>
</dbReference>
<dbReference type="InterPro" id="IPR016035">
    <property type="entry name" value="Acyl_Trfase/lysoPLipase"/>
</dbReference>
<dbReference type="GO" id="GO:0019433">
    <property type="term" value="P:triglyceride catabolic process"/>
    <property type="evidence" value="ECO:0007669"/>
    <property type="project" value="TreeGrafter"/>
</dbReference>
<evidence type="ECO:0000313" key="5">
    <source>
        <dbReference type="Proteomes" id="UP000887561"/>
    </source>
</evidence>
<keyword evidence="5" id="KW-1185">Reference proteome</keyword>
<sequence>MVRWSTRFADSDLSLCGCGFLCIYHAGVCAALKEYAPQLTQNRIYGASAGSIAAAGLICNVSISDATCAIMRVVAEARSRVLQSFDPAFDLLGIVREVLNKLLPANSHVLCTDRLFISDLIQAIICSCYIPIFCGLVEPEFHGVKYRDGGFSDNQPVYDRNTITISPFSGEADICPLDHASASILGFVYYGSFPRIICRRASSTANNPNALMRRRKKLDSECEICYAWLDRRLSIELTSALIPEVLHKSLQGERAVAPNNSSSSLFDFVGSFRLIRFWLDILGRLVYYADLAINIFFMLKQWFLNAPKCGLFILQQLCRFADALLLGVEESSFANSSRQSVNWTFTKNQNISRKIKREPNYFSIIDFDSFECLLSQLVLNELIIIEYYTSKEEYELLGGDYVYVDEPSTSKFGEQDNENVHNQVKGDNQRQLESQTNDSGISLGFNSNGSPTTNSRFSIKEGESKSKTT</sequence>
<dbReference type="InterPro" id="IPR033562">
    <property type="entry name" value="PLPL"/>
</dbReference>
<feature type="compositionally biased region" description="Basic and acidic residues" evidence="3">
    <location>
        <begin position="458"/>
        <end position="469"/>
    </location>
</feature>
<feature type="short sequence motif" description="GXSXG" evidence="2">
    <location>
        <begin position="46"/>
        <end position="50"/>
    </location>
</feature>
<dbReference type="WBParaSite" id="scaffold54_cov186.g104">
    <property type="protein sequence ID" value="scaffold54_cov186.g104"/>
    <property type="gene ID" value="scaffold54_cov186.g104"/>
</dbReference>
<accession>A0A915MYE7</accession>
<evidence type="ECO:0000259" key="4">
    <source>
        <dbReference type="PROSITE" id="PS51635"/>
    </source>
</evidence>
<reference evidence="6" key="1">
    <citation type="submission" date="2022-11" db="UniProtKB">
        <authorList>
            <consortium name="WormBaseParasite"/>
        </authorList>
    </citation>
    <scope>IDENTIFICATION</scope>
</reference>
<name>A0A915MYE7_MELJA</name>
<dbReference type="PANTHER" id="PTHR12406:SF41">
    <property type="entry name" value="BRUMMER, ISOFORM B-RELATED"/>
    <property type="match status" value="1"/>
</dbReference>